<name>A0AAJ0HCR4_9PEZI</name>
<reference evidence="2" key="2">
    <citation type="submission" date="2023-06" db="EMBL/GenBank/DDBJ databases">
        <authorList>
            <consortium name="Lawrence Berkeley National Laboratory"/>
            <person name="Haridas S."/>
            <person name="Hensen N."/>
            <person name="Bonometti L."/>
            <person name="Westerberg I."/>
            <person name="Brannstrom I.O."/>
            <person name="Guillou S."/>
            <person name="Cros-Aarteil S."/>
            <person name="Calhoun S."/>
            <person name="Kuo A."/>
            <person name="Mondo S."/>
            <person name="Pangilinan J."/>
            <person name="Riley R."/>
            <person name="Labutti K."/>
            <person name="Andreopoulos B."/>
            <person name="Lipzen A."/>
            <person name="Chen C."/>
            <person name="Yanf M."/>
            <person name="Daum C."/>
            <person name="Ng V."/>
            <person name="Clum A."/>
            <person name="Steindorff A."/>
            <person name="Ohm R."/>
            <person name="Martin F."/>
            <person name="Silar P."/>
            <person name="Natvig D."/>
            <person name="Lalanne C."/>
            <person name="Gautier V."/>
            <person name="Ament-Velasquez S.L."/>
            <person name="Kruys A."/>
            <person name="Hutchinson M.I."/>
            <person name="Powell A.J."/>
            <person name="Barry K."/>
            <person name="Miller A.N."/>
            <person name="Grigoriev I.V."/>
            <person name="Debuchy R."/>
            <person name="Gladieux P."/>
            <person name="Thoren M.H."/>
            <person name="Johannesson H."/>
        </authorList>
    </citation>
    <scope>NUCLEOTIDE SEQUENCE</scope>
    <source>
        <strain evidence="2">CBS 955.72</strain>
    </source>
</reference>
<comment type="caution">
    <text evidence="2">The sequence shown here is derived from an EMBL/GenBank/DDBJ whole genome shotgun (WGS) entry which is preliminary data.</text>
</comment>
<dbReference type="EMBL" id="JAUIQD010000006">
    <property type="protein sequence ID" value="KAK3347211.1"/>
    <property type="molecule type" value="Genomic_DNA"/>
</dbReference>
<evidence type="ECO:0000256" key="1">
    <source>
        <dbReference type="SAM" id="Phobius"/>
    </source>
</evidence>
<sequence>MGVWKRLASTPSAPRPKPCASGCPHPMVGCPLRRKRRRMLLPLKFSGYHISNYLWRGMARVKVELFVELRNPRLNLTYLHSLQGLRPKVYFYLLSYSPFLASIFFSTPSHISHTQIMAALSEKSDKNEITPSPGSATRRELDPKKKHEELIISWYMVTLHLVACVAFAIFMIYGVDGYKALDSTSGSRYSNKPGGGWQYVLRPSDVQTIIGYFGTTVNALISAWSATVVMRCAFAELEGREGLTVKQFNAMFTWPNIPPLSSLKWRRGVVLLILLLTIPQPFMTPIVTGSVNWGSAFEERAVASGNPDAHYNRWYWWGEKLQDRQAGVKKAAGMANLAWETTHSNPTNNTSARQTRCRHVVNNDGNPANSRLSNVVMPCIVFHDIHWPTVPAPEIVSGVAEKSTMVSLTVPEGTSTGGPFSFVNYPGNAILFDQTNTTLRRPYTDRLKADNVGSVMPAPFMFSGKMTVIVLVGKEYWGSDTTDGFGYAKPNNLFTTSSSGGQLHFTYLEVFFTVGIATSPRNTYLSSQVVEADQELTKINIEPGPWVLEALYLLPDVMSTVAIMNATSSLNTWQNIHNYTENLVRFSYQGAWDMLQRSFDPNTTVLTASIRDHRVQAAVTLVRVWAWLAASTLMSAAAVVLCFLIRRCCDRNIVVDGPLALLLSDPTELFAEVEREHEGSPNSIHLTNLAVLTKDTENIVLRLEEVRDESSGERTGIFKLRQGHRNSTASNCHTKCTQAQGCGKGGMHALDCPQKELIRNLLPKSPESA</sequence>
<accession>A0AAJ0HCR4</accession>
<dbReference type="Proteomes" id="UP001275084">
    <property type="component" value="Unassembled WGS sequence"/>
</dbReference>
<evidence type="ECO:0000313" key="3">
    <source>
        <dbReference type="Proteomes" id="UP001275084"/>
    </source>
</evidence>
<protein>
    <submittedName>
        <fullName evidence="2">Uncharacterized protein</fullName>
    </submittedName>
</protein>
<gene>
    <name evidence="2" type="ORF">B0T25DRAFT_553918</name>
</gene>
<feature type="transmembrane region" description="Helical" evidence="1">
    <location>
        <begin position="154"/>
        <end position="175"/>
    </location>
</feature>
<feature type="transmembrane region" description="Helical" evidence="1">
    <location>
        <begin position="624"/>
        <end position="645"/>
    </location>
</feature>
<proteinExistence type="predicted"/>
<keyword evidence="1" id="KW-1133">Transmembrane helix</keyword>
<keyword evidence="1" id="KW-0472">Membrane</keyword>
<feature type="transmembrane region" description="Helical" evidence="1">
    <location>
        <begin position="89"/>
        <end position="107"/>
    </location>
</feature>
<evidence type="ECO:0000313" key="2">
    <source>
        <dbReference type="EMBL" id="KAK3347211.1"/>
    </source>
</evidence>
<reference evidence="2" key="1">
    <citation type="journal article" date="2023" name="Mol. Phylogenet. Evol.">
        <title>Genome-scale phylogeny and comparative genomics of the fungal order Sordariales.</title>
        <authorList>
            <person name="Hensen N."/>
            <person name="Bonometti L."/>
            <person name="Westerberg I."/>
            <person name="Brannstrom I.O."/>
            <person name="Guillou S."/>
            <person name="Cros-Aarteil S."/>
            <person name="Calhoun S."/>
            <person name="Haridas S."/>
            <person name="Kuo A."/>
            <person name="Mondo S."/>
            <person name="Pangilinan J."/>
            <person name="Riley R."/>
            <person name="LaButti K."/>
            <person name="Andreopoulos B."/>
            <person name="Lipzen A."/>
            <person name="Chen C."/>
            <person name="Yan M."/>
            <person name="Daum C."/>
            <person name="Ng V."/>
            <person name="Clum A."/>
            <person name="Steindorff A."/>
            <person name="Ohm R.A."/>
            <person name="Martin F."/>
            <person name="Silar P."/>
            <person name="Natvig D.O."/>
            <person name="Lalanne C."/>
            <person name="Gautier V."/>
            <person name="Ament-Velasquez S.L."/>
            <person name="Kruys A."/>
            <person name="Hutchinson M.I."/>
            <person name="Powell A.J."/>
            <person name="Barry K."/>
            <person name="Miller A.N."/>
            <person name="Grigoriev I.V."/>
            <person name="Debuchy R."/>
            <person name="Gladieux P."/>
            <person name="Hiltunen Thoren M."/>
            <person name="Johannesson H."/>
        </authorList>
    </citation>
    <scope>NUCLEOTIDE SEQUENCE</scope>
    <source>
        <strain evidence="2">CBS 955.72</strain>
    </source>
</reference>
<dbReference type="AlphaFoldDB" id="A0AAJ0HCR4"/>
<keyword evidence="3" id="KW-1185">Reference proteome</keyword>
<keyword evidence="1" id="KW-0812">Transmembrane</keyword>
<organism evidence="2 3">
    <name type="scientific">Lasiosphaeria hispida</name>
    <dbReference type="NCBI Taxonomy" id="260671"/>
    <lineage>
        <taxon>Eukaryota</taxon>
        <taxon>Fungi</taxon>
        <taxon>Dikarya</taxon>
        <taxon>Ascomycota</taxon>
        <taxon>Pezizomycotina</taxon>
        <taxon>Sordariomycetes</taxon>
        <taxon>Sordariomycetidae</taxon>
        <taxon>Sordariales</taxon>
        <taxon>Lasiosphaeriaceae</taxon>
        <taxon>Lasiosphaeria</taxon>
    </lineage>
</organism>
<feature type="transmembrane region" description="Helical" evidence="1">
    <location>
        <begin position="209"/>
        <end position="230"/>
    </location>
</feature>